<sequence length="448" mass="53005">MKGSYFIIPLSVVIHLVIINLSLYVLTPETYTETVAISINISWLLIGIGLNFYSIDRKEKFRHKFHKFLRHFFVFVLSYFSVLAFVKIDFDPQRQILVLSTLLVLLLFYRWAFFEFRKFYRQGGGNSLKVVILGNDRNLIRLERIFNDPDYGYRYLGYFQSKKAKHITGKYLGDFEDCFRFITDQEVDEIYCSVSQFTKSELLRIRAFSDNHLTKLKLIPDNKDIYSSSMEFEIFENLPILNLRKSPLDKNYAKYSKRIFDIGFSSLVILLILSWLIPLIFVLNLFESKGPVIFRQLRHGKDKKIFWCYKFRSMAVNPEANSRMCTRNDLRVTTIGKFLRKTSIDELPQFINVFLGDMSVVGPRPHMELHTMEYENNVDKYLVRHFAKPGITGLAQVRGYRGEIIRKSDIINRTRMDIFYLEKWTALLDLKIIYQTIYNCFYGEEKAY</sequence>
<dbReference type="Pfam" id="PF13727">
    <property type="entry name" value="CoA_binding_3"/>
    <property type="match status" value="1"/>
</dbReference>
<evidence type="ECO:0000313" key="10">
    <source>
        <dbReference type="Proteomes" id="UP000051643"/>
    </source>
</evidence>
<dbReference type="EMBL" id="LKTP01000023">
    <property type="protein sequence ID" value="KRG28315.1"/>
    <property type="molecule type" value="Genomic_DNA"/>
</dbReference>
<feature type="transmembrane region" description="Helical" evidence="7">
    <location>
        <begin position="259"/>
        <end position="286"/>
    </location>
</feature>
<organism evidence="9 10">
    <name type="scientific">Salegentibacter mishustinae</name>
    <dbReference type="NCBI Taxonomy" id="270918"/>
    <lineage>
        <taxon>Bacteria</taxon>
        <taxon>Pseudomonadati</taxon>
        <taxon>Bacteroidota</taxon>
        <taxon>Flavobacteriia</taxon>
        <taxon>Flavobacteriales</taxon>
        <taxon>Flavobacteriaceae</taxon>
        <taxon>Salegentibacter</taxon>
    </lineage>
</organism>
<dbReference type="InterPro" id="IPR017475">
    <property type="entry name" value="EPS_sugar_tfrase"/>
</dbReference>
<dbReference type="InterPro" id="IPR003362">
    <property type="entry name" value="Bact_transf"/>
</dbReference>
<dbReference type="AlphaFoldDB" id="A0A0Q9Z5V8"/>
<keyword evidence="3 9" id="KW-0808">Transferase</keyword>
<protein>
    <submittedName>
        <fullName evidence="9">Undecaprenyl-phosphate glucose phosphotransferase</fullName>
    </submittedName>
</protein>
<evidence type="ECO:0000259" key="8">
    <source>
        <dbReference type="Pfam" id="PF02397"/>
    </source>
</evidence>
<dbReference type="PANTHER" id="PTHR30576">
    <property type="entry name" value="COLANIC BIOSYNTHESIS UDP-GLUCOSE LIPID CARRIER TRANSFERASE"/>
    <property type="match status" value="1"/>
</dbReference>
<feature type="transmembrane region" description="Helical" evidence="7">
    <location>
        <begin position="37"/>
        <end position="56"/>
    </location>
</feature>
<evidence type="ECO:0000256" key="1">
    <source>
        <dbReference type="ARBA" id="ARBA00004141"/>
    </source>
</evidence>
<dbReference type="Proteomes" id="UP000051643">
    <property type="component" value="Unassembled WGS sequence"/>
</dbReference>
<reference evidence="9" key="1">
    <citation type="submission" date="2015-10" db="EMBL/GenBank/DDBJ databases">
        <title>Draft genome sequence of Salegentibacter mishustinae KCTC 12263.</title>
        <authorList>
            <person name="Lin W."/>
            <person name="Zheng Q."/>
        </authorList>
    </citation>
    <scope>NUCLEOTIDE SEQUENCE [LARGE SCALE GENOMIC DNA]</scope>
    <source>
        <strain evidence="9">KCTC 12263</strain>
    </source>
</reference>
<evidence type="ECO:0000256" key="6">
    <source>
        <dbReference type="ARBA" id="ARBA00023136"/>
    </source>
</evidence>
<dbReference type="PANTHER" id="PTHR30576:SF0">
    <property type="entry name" value="UNDECAPRENYL-PHOSPHATE N-ACETYLGALACTOSAMINYL 1-PHOSPHATE TRANSFERASE-RELATED"/>
    <property type="match status" value="1"/>
</dbReference>
<evidence type="ECO:0000256" key="2">
    <source>
        <dbReference type="ARBA" id="ARBA00006464"/>
    </source>
</evidence>
<dbReference type="GO" id="GO:0016780">
    <property type="term" value="F:phosphotransferase activity, for other substituted phosphate groups"/>
    <property type="evidence" value="ECO:0007669"/>
    <property type="project" value="TreeGrafter"/>
</dbReference>
<evidence type="ECO:0000256" key="7">
    <source>
        <dbReference type="SAM" id="Phobius"/>
    </source>
</evidence>
<dbReference type="NCBIfam" id="TIGR03025">
    <property type="entry name" value="EPS_sugtrans"/>
    <property type="match status" value="1"/>
</dbReference>
<feature type="transmembrane region" description="Helical" evidence="7">
    <location>
        <begin position="7"/>
        <end position="25"/>
    </location>
</feature>
<keyword evidence="10" id="KW-1185">Reference proteome</keyword>
<dbReference type="Pfam" id="PF02397">
    <property type="entry name" value="Bac_transf"/>
    <property type="match status" value="1"/>
</dbReference>
<feature type="transmembrane region" description="Helical" evidence="7">
    <location>
        <begin position="94"/>
        <end position="112"/>
    </location>
</feature>
<gene>
    <name evidence="9" type="ORF">APR42_05875</name>
</gene>
<comment type="subcellular location">
    <subcellularLocation>
        <location evidence="1">Membrane</location>
        <topology evidence="1">Multi-pass membrane protein</topology>
    </subcellularLocation>
</comment>
<feature type="domain" description="Bacterial sugar transferase" evidence="8">
    <location>
        <begin position="257"/>
        <end position="440"/>
    </location>
</feature>
<comment type="caution">
    <text evidence="9">The sequence shown here is derived from an EMBL/GenBank/DDBJ whole genome shotgun (WGS) entry which is preliminary data.</text>
</comment>
<accession>A0A0Q9Z5V8</accession>
<dbReference type="Gene3D" id="3.40.50.720">
    <property type="entry name" value="NAD(P)-binding Rossmann-like Domain"/>
    <property type="match status" value="1"/>
</dbReference>
<dbReference type="OrthoDB" id="9808602at2"/>
<name>A0A0Q9Z5V8_9FLAO</name>
<evidence type="ECO:0000256" key="4">
    <source>
        <dbReference type="ARBA" id="ARBA00022692"/>
    </source>
</evidence>
<dbReference type="STRING" id="270918.APR42_05875"/>
<evidence type="ECO:0000313" key="9">
    <source>
        <dbReference type="EMBL" id="KRG28315.1"/>
    </source>
</evidence>
<dbReference type="RefSeq" id="WP_057481986.1">
    <property type="nucleotide sequence ID" value="NZ_BMWR01000001.1"/>
</dbReference>
<feature type="transmembrane region" description="Helical" evidence="7">
    <location>
        <begin position="68"/>
        <end position="88"/>
    </location>
</feature>
<proteinExistence type="inferred from homology"/>
<dbReference type="GO" id="GO:0016020">
    <property type="term" value="C:membrane"/>
    <property type="evidence" value="ECO:0007669"/>
    <property type="project" value="UniProtKB-SubCell"/>
</dbReference>
<keyword evidence="4 7" id="KW-0812">Transmembrane</keyword>
<evidence type="ECO:0000256" key="3">
    <source>
        <dbReference type="ARBA" id="ARBA00022679"/>
    </source>
</evidence>
<evidence type="ECO:0000256" key="5">
    <source>
        <dbReference type="ARBA" id="ARBA00022989"/>
    </source>
</evidence>
<comment type="similarity">
    <text evidence="2">Belongs to the bacterial sugar transferase family.</text>
</comment>
<keyword evidence="5 7" id="KW-1133">Transmembrane helix</keyword>
<keyword evidence="6 7" id="KW-0472">Membrane</keyword>